<reference evidence="4 5" key="1">
    <citation type="submission" date="2015-11" db="EMBL/GenBank/DDBJ databases">
        <title>Bacillus caseinolyticus sp nov.</title>
        <authorList>
            <person name="Dastager S.G."/>
            <person name="Mawlankar R."/>
        </authorList>
    </citation>
    <scope>NUCLEOTIDE SEQUENCE [LARGE SCALE GENOMIC DNA]</scope>
    <source>
        <strain evidence="4 5">SGD-V-76</strain>
    </source>
</reference>
<proteinExistence type="inferred from homology"/>
<dbReference type="PROSITE" id="PS00600">
    <property type="entry name" value="AA_TRANSFER_CLASS_3"/>
    <property type="match status" value="1"/>
</dbReference>
<dbReference type="InterPro" id="IPR015422">
    <property type="entry name" value="PyrdxlP-dep_Trfase_small"/>
</dbReference>
<sequence>MNDKSLSNLIKPLLNAWYPTISHGTGVYLYDVEGKKYLDGSSGAVTANVGHSVQEIIDKMNDQAKKVAFVYRSQFTSEPAESLAARLCELSNHHFQFVFFVNSGTEATETAMKMAIQHWQEKGKPQKIKVLSRWMSYHGITIGALSMSGHAGRRKRFVPLLEEYPSVSPPYCYRCPFEKTYPSCDLACANELERVIKRTGSEQIAAFITEPIIGAAGAAITPPDGYYERIREICDKYDVLWIVDEVMTGMGRTGKVFAYEHWKAKPDLLTLGKGLSAGYTPIAATVATKSVLAPVLNGSNLIMSGHTLSANPLSSAVALAVLDYIQNHSLIEAVESKGAYLYAKLKSLQQQVNIIGDIRGKGLLLGLELVQNLNSKASFPSSFELTSRVIQKAQDKGLLLYPSQAGEDGVEGDGIIISPPYTITSHEIDELVGLLTVTMVEIEKELGGEEEKNE</sequence>
<dbReference type="PANTHER" id="PTHR43094">
    <property type="entry name" value="AMINOTRANSFERASE"/>
    <property type="match status" value="1"/>
</dbReference>
<dbReference type="InterPro" id="IPR015421">
    <property type="entry name" value="PyrdxlP-dep_Trfase_major"/>
</dbReference>
<evidence type="ECO:0000256" key="1">
    <source>
        <dbReference type="ARBA" id="ARBA00008954"/>
    </source>
</evidence>
<keyword evidence="2 3" id="KW-0663">Pyridoxal phosphate</keyword>
<gene>
    <name evidence="4" type="ORF">AS180_04935</name>
</gene>
<dbReference type="NCBIfam" id="NF005375">
    <property type="entry name" value="PRK06917.1"/>
    <property type="match status" value="1"/>
</dbReference>
<evidence type="ECO:0000313" key="4">
    <source>
        <dbReference type="EMBL" id="KSU89006.1"/>
    </source>
</evidence>
<organism evidence="4 5">
    <name type="scientific">Priestia veravalensis</name>
    <dbReference type="NCBI Taxonomy" id="1414648"/>
    <lineage>
        <taxon>Bacteria</taxon>
        <taxon>Bacillati</taxon>
        <taxon>Bacillota</taxon>
        <taxon>Bacilli</taxon>
        <taxon>Bacillales</taxon>
        <taxon>Bacillaceae</taxon>
        <taxon>Priestia</taxon>
    </lineage>
</organism>
<dbReference type="PANTHER" id="PTHR43094:SF1">
    <property type="entry name" value="AMINOTRANSFERASE CLASS-III"/>
    <property type="match status" value="1"/>
</dbReference>
<dbReference type="EMBL" id="LNQP01000012">
    <property type="protein sequence ID" value="KSU89006.1"/>
    <property type="molecule type" value="Genomic_DNA"/>
</dbReference>
<comment type="similarity">
    <text evidence="1 3">Belongs to the class-III pyridoxal-phosphate-dependent aminotransferase family.</text>
</comment>
<dbReference type="AlphaFoldDB" id="A0A0V8JPL7"/>
<evidence type="ECO:0000256" key="3">
    <source>
        <dbReference type="RuleBase" id="RU003560"/>
    </source>
</evidence>
<name>A0A0V8JPL7_9BACI</name>
<dbReference type="Proteomes" id="UP000053681">
    <property type="component" value="Unassembled WGS sequence"/>
</dbReference>
<comment type="caution">
    <text evidence="4">The sequence shown here is derived from an EMBL/GenBank/DDBJ whole genome shotgun (WGS) entry which is preliminary data.</text>
</comment>
<dbReference type="InterPro" id="IPR015424">
    <property type="entry name" value="PyrdxlP-dep_Trfase"/>
</dbReference>
<dbReference type="Pfam" id="PF00202">
    <property type="entry name" value="Aminotran_3"/>
    <property type="match status" value="1"/>
</dbReference>
<evidence type="ECO:0000313" key="5">
    <source>
        <dbReference type="Proteomes" id="UP000053681"/>
    </source>
</evidence>
<evidence type="ECO:0008006" key="6">
    <source>
        <dbReference type="Google" id="ProtNLM"/>
    </source>
</evidence>
<evidence type="ECO:0000256" key="2">
    <source>
        <dbReference type="ARBA" id="ARBA00022898"/>
    </source>
</evidence>
<accession>A0A0V8JPL7</accession>
<dbReference type="SUPFAM" id="SSF53383">
    <property type="entry name" value="PLP-dependent transferases"/>
    <property type="match status" value="1"/>
</dbReference>
<dbReference type="Gene3D" id="3.90.1150.10">
    <property type="entry name" value="Aspartate Aminotransferase, domain 1"/>
    <property type="match status" value="1"/>
</dbReference>
<dbReference type="RefSeq" id="WP_025910009.1">
    <property type="nucleotide sequence ID" value="NZ_KQ758632.1"/>
</dbReference>
<dbReference type="CDD" id="cd00610">
    <property type="entry name" value="OAT_like"/>
    <property type="match status" value="1"/>
</dbReference>
<dbReference type="InterPro" id="IPR005814">
    <property type="entry name" value="Aminotrans_3"/>
</dbReference>
<dbReference type="GO" id="GO:0030170">
    <property type="term" value="F:pyridoxal phosphate binding"/>
    <property type="evidence" value="ECO:0007669"/>
    <property type="project" value="InterPro"/>
</dbReference>
<protein>
    <recommendedName>
        <fullName evidence="6">Aminotransferase</fullName>
    </recommendedName>
</protein>
<keyword evidence="5" id="KW-1185">Reference proteome</keyword>
<dbReference type="InterPro" id="IPR049704">
    <property type="entry name" value="Aminotrans_3_PPA_site"/>
</dbReference>
<dbReference type="GO" id="GO:0008483">
    <property type="term" value="F:transaminase activity"/>
    <property type="evidence" value="ECO:0007669"/>
    <property type="project" value="InterPro"/>
</dbReference>
<dbReference type="Gene3D" id="3.40.640.10">
    <property type="entry name" value="Type I PLP-dependent aspartate aminotransferase-like (Major domain)"/>
    <property type="match status" value="1"/>
</dbReference>